<feature type="domain" description="N-acetylmuramoyl-L-alanine amidase" evidence="3">
    <location>
        <begin position="194"/>
        <end position="336"/>
    </location>
</feature>
<accession>L0DEQ4</accession>
<dbReference type="CDD" id="cd06583">
    <property type="entry name" value="PGRP"/>
    <property type="match status" value="1"/>
</dbReference>
<dbReference type="InterPro" id="IPR036505">
    <property type="entry name" value="Amidase/PGRP_sf"/>
</dbReference>
<gene>
    <name evidence="5" type="ordered locus">Sinac_3049</name>
</gene>
<dbReference type="GO" id="GO:0008270">
    <property type="term" value="F:zinc ion binding"/>
    <property type="evidence" value="ECO:0007669"/>
    <property type="project" value="InterPro"/>
</dbReference>
<feature type="compositionally biased region" description="Basic and acidic residues" evidence="2">
    <location>
        <begin position="176"/>
        <end position="186"/>
    </location>
</feature>
<evidence type="ECO:0000313" key="5">
    <source>
        <dbReference type="EMBL" id="AGA27330.1"/>
    </source>
</evidence>
<dbReference type="OrthoDB" id="9811296at2"/>
<feature type="compositionally biased region" description="Polar residues" evidence="2">
    <location>
        <begin position="91"/>
        <end position="101"/>
    </location>
</feature>
<evidence type="ECO:0000256" key="1">
    <source>
        <dbReference type="ARBA" id="ARBA00007553"/>
    </source>
</evidence>
<dbReference type="Proteomes" id="UP000010798">
    <property type="component" value="Chromosome"/>
</dbReference>
<reference evidence="5 6" key="1">
    <citation type="submission" date="2012-02" db="EMBL/GenBank/DDBJ databases">
        <title>Complete sequence of chromosome of Singulisphaera acidiphila DSM 18658.</title>
        <authorList>
            <consortium name="US DOE Joint Genome Institute (JGI-PGF)"/>
            <person name="Lucas S."/>
            <person name="Copeland A."/>
            <person name="Lapidus A."/>
            <person name="Glavina del Rio T."/>
            <person name="Dalin E."/>
            <person name="Tice H."/>
            <person name="Bruce D."/>
            <person name="Goodwin L."/>
            <person name="Pitluck S."/>
            <person name="Peters L."/>
            <person name="Ovchinnikova G."/>
            <person name="Chertkov O."/>
            <person name="Kyrpides N."/>
            <person name="Mavromatis K."/>
            <person name="Ivanova N."/>
            <person name="Brettin T."/>
            <person name="Detter J.C."/>
            <person name="Han C."/>
            <person name="Larimer F."/>
            <person name="Land M."/>
            <person name="Hauser L."/>
            <person name="Markowitz V."/>
            <person name="Cheng J.-F."/>
            <person name="Hugenholtz P."/>
            <person name="Woyke T."/>
            <person name="Wu D."/>
            <person name="Tindall B."/>
            <person name="Pomrenke H."/>
            <person name="Brambilla E."/>
            <person name="Klenk H.-P."/>
            <person name="Eisen J.A."/>
        </authorList>
    </citation>
    <scope>NUCLEOTIDE SEQUENCE [LARGE SCALE GENOMIC DNA]</scope>
    <source>
        <strain evidence="6">ATCC BAA-1392 / DSM 18658 / VKM B-2454 / MOB10</strain>
    </source>
</reference>
<dbReference type="Gene3D" id="3.40.80.10">
    <property type="entry name" value="Peptidoglycan recognition protein-like"/>
    <property type="match status" value="1"/>
</dbReference>
<evidence type="ECO:0000259" key="3">
    <source>
        <dbReference type="SMART" id="SM00644"/>
    </source>
</evidence>
<feature type="compositionally biased region" description="Polar residues" evidence="2">
    <location>
        <begin position="135"/>
        <end position="169"/>
    </location>
</feature>
<organism evidence="5 6">
    <name type="scientific">Singulisphaera acidiphila (strain ATCC BAA-1392 / DSM 18658 / VKM B-2454 / MOB10)</name>
    <dbReference type="NCBI Taxonomy" id="886293"/>
    <lineage>
        <taxon>Bacteria</taxon>
        <taxon>Pseudomonadati</taxon>
        <taxon>Planctomycetota</taxon>
        <taxon>Planctomycetia</taxon>
        <taxon>Isosphaerales</taxon>
        <taxon>Isosphaeraceae</taxon>
        <taxon>Singulisphaera</taxon>
    </lineage>
</organism>
<dbReference type="SUPFAM" id="SSF55846">
    <property type="entry name" value="N-acetylmuramoyl-L-alanine amidase-like"/>
    <property type="match status" value="1"/>
</dbReference>
<dbReference type="PANTHER" id="PTHR11022">
    <property type="entry name" value="PEPTIDOGLYCAN RECOGNITION PROTEIN"/>
    <property type="match status" value="1"/>
</dbReference>
<dbReference type="RefSeq" id="WP_015246479.1">
    <property type="nucleotide sequence ID" value="NC_019892.1"/>
</dbReference>
<dbReference type="STRING" id="886293.Sinac_3049"/>
<feature type="domain" description="Peptidoglycan recognition protein family" evidence="4">
    <location>
        <begin position="193"/>
        <end position="323"/>
    </location>
</feature>
<dbReference type="eggNOG" id="COG3023">
    <property type="taxonomic scope" value="Bacteria"/>
</dbReference>
<dbReference type="KEGG" id="saci:Sinac_3049"/>
<dbReference type="PANTHER" id="PTHR11022:SF41">
    <property type="entry name" value="PEPTIDOGLYCAN-RECOGNITION PROTEIN LC-RELATED"/>
    <property type="match status" value="1"/>
</dbReference>
<dbReference type="InterPro" id="IPR002502">
    <property type="entry name" value="Amidase_domain"/>
</dbReference>
<dbReference type="SMART" id="SM00644">
    <property type="entry name" value="Ami_2"/>
    <property type="match status" value="1"/>
</dbReference>
<keyword evidence="6" id="KW-1185">Reference proteome</keyword>
<sequence length="353" mass="37847">MVLHPPASFVLRPRRGMILLAAAMLMSTSMGCSQRRTTMRPVFMSPRYRVSRPVLIPNNCPTGNCGGSSIGSSQTTIETAPTILPAPGSSAIESVTPSLNAPVSPRIDEPVTPAGISPPRPNAVPDEPTLELNGATETPPTASPGPNSSLTPQNRGASRPLPSTSQGASRRSLYGRPREASLRERLRPFVNDPEDLFTPPKADRPWKYVVMHHSAHSSGGLNEIDREHRKVLGWEGCGYHFVIGNGTGSPDGQVEVAQRWSNQKHGVHCRDGKTSEVNEYGIGICLVGDLDSAGPTPRQIEAAKALVDYLGDRYQIADDRIGTHSTLAASPTACPGKHFPAQAIMGSRNYAQR</sequence>
<evidence type="ECO:0000259" key="4">
    <source>
        <dbReference type="SMART" id="SM00701"/>
    </source>
</evidence>
<dbReference type="Pfam" id="PF01510">
    <property type="entry name" value="Amidase_2"/>
    <property type="match status" value="1"/>
</dbReference>
<dbReference type="AlphaFoldDB" id="L0DEQ4"/>
<dbReference type="SMART" id="SM00701">
    <property type="entry name" value="PGRP"/>
    <property type="match status" value="1"/>
</dbReference>
<dbReference type="InterPro" id="IPR006619">
    <property type="entry name" value="PGRP_domain_met/bac"/>
</dbReference>
<comment type="similarity">
    <text evidence="1">Belongs to the N-acetylmuramoyl-L-alanine amidase 2 family.</text>
</comment>
<feature type="region of interest" description="Disordered" evidence="2">
    <location>
        <begin position="88"/>
        <end position="186"/>
    </location>
</feature>
<dbReference type="InterPro" id="IPR015510">
    <property type="entry name" value="PGRP"/>
</dbReference>
<dbReference type="EMBL" id="CP003364">
    <property type="protein sequence ID" value="AGA27330.1"/>
    <property type="molecule type" value="Genomic_DNA"/>
</dbReference>
<dbReference type="GO" id="GO:0009253">
    <property type="term" value="P:peptidoglycan catabolic process"/>
    <property type="evidence" value="ECO:0007669"/>
    <property type="project" value="InterPro"/>
</dbReference>
<dbReference type="GO" id="GO:0008745">
    <property type="term" value="F:N-acetylmuramoyl-L-alanine amidase activity"/>
    <property type="evidence" value="ECO:0007669"/>
    <property type="project" value="InterPro"/>
</dbReference>
<dbReference type="HOGENOM" id="CLU_785027_0_0_0"/>
<evidence type="ECO:0000313" key="6">
    <source>
        <dbReference type="Proteomes" id="UP000010798"/>
    </source>
</evidence>
<name>L0DEQ4_SINAD</name>
<proteinExistence type="inferred from homology"/>
<protein>
    <submittedName>
        <fullName evidence="5">Negative regulator of beta-lactamase expression</fullName>
    </submittedName>
</protein>
<evidence type="ECO:0000256" key="2">
    <source>
        <dbReference type="SAM" id="MobiDB-lite"/>
    </source>
</evidence>